<dbReference type="Proteomes" id="UP000256269">
    <property type="component" value="Unassembled WGS sequence"/>
</dbReference>
<comment type="caution">
    <text evidence="1">The sequence shown here is derived from an EMBL/GenBank/DDBJ whole genome shotgun (WGS) entry which is preliminary data.</text>
</comment>
<dbReference type="AlphaFoldDB" id="A0A3E0HKF7"/>
<keyword evidence="2" id="KW-1185">Reference proteome</keyword>
<dbReference type="EMBL" id="QUNO01000006">
    <property type="protein sequence ID" value="REH46897.1"/>
    <property type="molecule type" value="Genomic_DNA"/>
</dbReference>
<accession>A0A3E0HKF7</accession>
<evidence type="ECO:0000313" key="1">
    <source>
        <dbReference type="EMBL" id="REH46897.1"/>
    </source>
</evidence>
<evidence type="ECO:0000313" key="2">
    <source>
        <dbReference type="Proteomes" id="UP000256269"/>
    </source>
</evidence>
<gene>
    <name evidence="1" type="ORF">BCF44_10661</name>
</gene>
<reference evidence="1 2" key="1">
    <citation type="submission" date="2018-08" db="EMBL/GenBank/DDBJ databases">
        <title>Genomic Encyclopedia of Archaeal and Bacterial Type Strains, Phase II (KMG-II): from individual species to whole genera.</title>
        <authorList>
            <person name="Goeker M."/>
        </authorList>
    </citation>
    <scope>NUCLEOTIDE SEQUENCE [LARGE SCALE GENOMIC DNA]</scope>
    <source>
        <strain evidence="1 2">DSM 45791</strain>
    </source>
</reference>
<protein>
    <submittedName>
        <fullName evidence="1">Uncharacterized protein</fullName>
    </submittedName>
</protein>
<proteinExistence type="predicted"/>
<organism evidence="1 2">
    <name type="scientific">Kutzneria buriramensis</name>
    <dbReference type="NCBI Taxonomy" id="1045776"/>
    <lineage>
        <taxon>Bacteria</taxon>
        <taxon>Bacillati</taxon>
        <taxon>Actinomycetota</taxon>
        <taxon>Actinomycetes</taxon>
        <taxon>Pseudonocardiales</taxon>
        <taxon>Pseudonocardiaceae</taxon>
        <taxon>Kutzneria</taxon>
    </lineage>
</organism>
<name>A0A3E0HKF7_9PSEU</name>
<sequence length="83" mass="9061">MDASAYLTDAGQVTQFFTALVGVAFTATVMGRTLDCGYQGAVHDQRRVLCEPLARLDTSFGPRWPMRRLTADFDTPNGSASCR</sequence>